<dbReference type="InterPro" id="IPR036236">
    <property type="entry name" value="Znf_C2H2_sf"/>
</dbReference>
<dbReference type="GO" id="GO:0008270">
    <property type="term" value="F:zinc ion binding"/>
    <property type="evidence" value="ECO:0007669"/>
    <property type="project" value="UniProtKB-KW"/>
</dbReference>
<keyword evidence="1" id="KW-0479">Metal-binding</keyword>
<dbReference type="Pfam" id="PF13894">
    <property type="entry name" value="zf-C2H2_4"/>
    <property type="match status" value="1"/>
</dbReference>
<evidence type="ECO:0000256" key="6">
    <source>
        <dbReference type="SAM" id="MobiDB-lite"/>
    </source>
</evidence>
<dbReference type="EMBL" id="CCAG010000157">
    <property type="status" value="NOT_ANNOTATED_CDS"/>
    <property type="molecule type" value="Genomic_DNA"/>
</dbReference>
<sequence>MSNIVIKEESPEISLTIGDDSCEMPVAVATATNSSTTNINVLKSSPELKLRPKEQLLKTMKKSIARKSDAATSCDNASPGLLCGQIFVTRSARKWTFICTHCNKGTRDIGEFVCHIKLKHLTHADDDDDYDSADIEESTLTTDEASDEGHEKSQERDFLDYGNYLDISVHTETEDISDGKKKLKKNCKLSEDIYVNKEQHVPTNAKPDESNFLTKSLNENVGDSATNAANKNDDINLQKHKDKKLRSNYIAREGILENVVESELNLEIDESNVVNDNGADIEMTGEDSDLQTASTATSLPSEAHVNSPNKDGSGVFVRRNRKQIRGPAYCQLCNKTFQYYCLYRNHMIKHSNNTPYMCQLCKKRFKSKQAIRYHMNTHSREKKVYQCPLCSVSYSTENQLVGHMLDHKSDSGFPCKVCGEIINSDEAREMHSRRHTEERPFGCDVCKKRFRLRHHLIHHLKLHCSYRCEFCKVEFSTSQPSQRPYTCPQCEKSTDLHGKVKKRKEIFNNPVETKNSLKLYKNTMALQSRSTEFAALSEMVTDDEERSESNDFLAASNNKRRKRAACKYCPRSYTHPGTLNHHVRQKHPDVL</sequence>
<keyword evidence="4" id="KW-0862">Zinc</keyword>
<dbReference type="Proteomes" id="UP000092444">
    <property type="component" value="Unassembled WGS sequence"/>
</dbReference>
<dbReference type="STRING" id="37546.A0A1B0G823"/>
<keyword evidence="3 5" id="KW-0863">Zinc-finger</keyword>
<evidence type="ECO:0000256" key="5">
    <source>
        <dbReference type="PROSITE-ProRule" id="PRU00042"/>
    </source>
</evidence>
<dbReference type="PhylomeDB" id="A0A1B0G823"/>
<dbReference type="PANTHER" id="PTHR24409">
    <property type="entry name" value="ZINC FINGER PROTEIN 142"/>
    <property type="match status" value="1"/>
</dbReference>
<evidence type="ECO:0000259" key="7">
    <source>
        <dbReference type="PROSITE" id="PS50157"/>
    </source>
</evidence>
<dbReference type="Pfam" id="PF00096">
    <property type="entry name" value="zf-C2H2"/>
    <property type="match status" value="1"/>
</dbReference>
<feature type="domain" description="C2H2-type" evidence="7">
    <location>
        <begin position="413"/>
        <end position="440"/>
    </location>
</feature>
<keyword evidence="9" id="KW-1185">Reference proteome</keyword>
<dbReference type="PANTHER" id="PTHR24409:SF295">
    <property type="entry name" value="AZ2-RELATED"/>
    <property type="match status" value="1"/>
</dbReference>
<accession>A0A1B0G823</accession>
<feature type="compositionally biased region" description="Polar residues" evidence="6">
    <location>
        <begin position="290"/>
        <end position="310"/>
    </location>
</feature>
<dbReference type="SMART" id="SM00355">
    <property type="entry name" value="ZnF_C2H2"/>
    <property type="match status" value="7"/>
</dbReference>
<feature type="region of interest" description="Disordered" evidence="6">
    <location>
        <begin position="287"/>
        <end position="316"/>
    </location>
</feature>
<evidence type="ECO:0000256" key="4">
    <source>
        <dbReference type="ARBA" id="ARBA00022833"/>
    </source>
</evidence>
<feature type="domain" description="C2H2-type" evidence="7">
    <location>
        <begin position="328"/>
        <end position="355"/>
    </location>
</feature>
<feature type="domain" description="C2H2-type" evidence="7">
    <location>
        <begin position="356"/>
        <end position="383"/>
    </location>
</feature>
<feature type="domain" description="C2H2-type" evidence="7">
    <location>
        <begin position="441"/>
        <end position="468"/>
    </location>
</feature>
<dbReference type="SUPFAM" id="SSF57667">
    <property type="entry name" value="beta-beta-alpha zinc fingers"/>
    <property type="match status" value="3"/>
</dbReference>
<name>A0A1B0G823_GLOMM</name>
<keyword evidence="2" id="KW-0677">Repeat</keyword>
<evidence type="ECO:0000313" key="9">
    <source>
        <dbReference type="Proteomes" id="UP000092444"/>
    </source>
</evidence>
<dbReference type="PROSITE" id="PS00028">
    <property type="entry name" value="ZINC_FINGER_C2H2_1"/>
    <property type="match status" value="6"/>
</dbReference>
<feature type="domain" description="C2H2-type" evidence="7">
    <location>
        <begin position="385"/>
        <end position="412"/>
    </location>
</feature>
<dbReference type="AlphaFoldDB" id="A0A1B0G823"/>
<dbReference type="PROSITE" id="PS50157">
    <property type="entry name" value="ZINC_FINGER_C2H2_2"/>
    <property type="match status" value="5"/>
</dbReference>
<evidence type="ECO:0000256" key="1">
    <source>
        <dbReference type="ARBA" id="ARBA00022723"/>
    </source>
</evidence>
<reference evidence="8" key="1">
    <citation type="submission" date="2020-05" db="UniProtKB">
        <authorList>
            <consortium name="EnsemblMetazoa"/>
        </authorList>
    </citation>
    <scope>IDENTIFICATION</scope>
    <source>
        <strain evidence="8">Yale</strain>
    </source>
</reference>
<evidence type="ECO:0000256" key="2">
    <source>
        <dbReference type="ARBA" id="ARBA00022737"/>
    </source>
</evidence>
<evidence type="ECO:0000256" key="3">
    <source>
        <dbReference type="ARBA" id="ARBA00022771"/>
    </source>
</evidence>
<dbReference type="EnsemblMetazoa" id="GMOY009462-RA">
    <property type="protein sequence ID" value="GMOY009462-PA"/>
    <property type="gene ID" value="GMOY009462"/>
</dbReference>
<organism evidence="8 9">
    <name type="scientific">Glossina morsitans morsitans</name>
    <name type="common">Savannah tsetse fly</name>
    <dbReference type="NCBI Taxonomy" id="37546"/>
    <lineage>
        <taxon>Eukaryota</taxon>
        <taxon>Metazoa</taxon>
        <taxon>Ecdysozoa</taxon>
        <taxon>Arthropoda</taxon>
        <taxon>Hexapoda</taxon>
        <taxon>Insecta</taxon>
        <taxon>Pterygota</taxon>
        <taxon>Neoptera</taxon>
        <taxon>Endopterygota</taxon>
        <taxon>Diptera</taxon>
        <taxon>Brachycera</taxon>
        <taxon>Muscomorpha</taxon>
        <taxon>Hippoboscoidea</taxon>
        <taxon>Glossinidae</taxon>
        <taxon>Glossina</taxon>
    </lineage>
</organism>
<dbReference type="InterPro" id="IPR013087">
    <property type="entry name" value="Znf_C2H2_type"/>
</dbReference>
<protein>
    <recommendedName>
        <fullName evidence="7">C2H2-type domain-containing protein</fullName>
    </recommendedName>
</protein>
<proteinExistence type="predicted"/>
<dbReference type="VEuPathDB" id="VectorBase:GMOY009462"/>
<evidence type="ECO:0000313" key="8">
    <source>
        <dbReference type="EnsemblMetazoa" id="GMOY009462-PA"/>
    </source>
</evidence>
<dbReference type="Gene3D" id="3.30.160.60">
    <property type="entry name" value="Classic Zinc Finger"/>
    <property type="match status" value="3"/>
</dbReference>